<name>A0A660C5T8_9PSEU</name>
<dbReference type="SUPFAM" id="SSF54909">
    <property type="entry name" value="Dimeric alpha+beta barrel"/>
    <property type="match status" value="1"/>
</dbReference>
<dbReference type="PANTHER" id="PTHR34389">
    <property type="entry name" value="L-RHAMNOSE MUTAROTASE"/>
    <property type="match status" value="1"/>
</dbReference>
<dbReference type="PANTHER" id="PTHR34389:SF2">
    <property type="entry name" value="L-RHAMNOSE MUTAROTASE"/>
    <property type="match status" value="1"/>
</dbReference>
<dbReference type="Pfam" id="PF05336">
    <property type="entry name" value="rhaM"/>
    <property type="match status" value="1"/>
</dbReference>
<evidence type="ECO:0000313" key="1">
    <source>
        <dbReference type="EMBL" id="TWH18868.1"/>
    </source>
</evidence>
<dbReference type="Proteomes" id="UP000317303">
    <property type="component" value="Unassembled WGS sequence"/>
</dbReference>
<proteinExistence type="predicted"/>
<dbReference type="EMBL" id="VLJV01000001">
    <property type="protein sequence ID" value="TWH18868.1"/>
    <property type="molecule type" value="Genomic_DNA"/>
</dbReference>
<dbReference type="RefSeq" id="WP_030531859.1">
    <property type="nucleotide sequence ID" value="NZ_JOIJ01000006.1"/>
</dbReference>
<gene>
    <name evidence="1" type="ORF">JD82_00689</name>
</gene>
<keyword evidence="2" id="KW-1185">Reference proteome</keyword>
<dbReference type="InterPro" id="IPR011008">
    <property type="entry name" value="Dimeric_a/b-barrel"/>
</dbReference>
<dbReference type="Gene3D" id="3.30.70.100">
    <property type="match status" value="1"/>
</dbReference>
<sequence>MIRVCFQLQVDPNRLDEYRRRHAAVWPEMLREIEAAGRRNYSLFLREDGLLIGYYETESVERADAYLARSEVAARWEAEMSEFFVGDGRADQTATVLQEVFHLEDQLSGTDPTHEGTHT</sequence>
<evidence type="ECO:0000313" key="2">
    <source>
        <dbReference type="Proteomes" id="UP000317303"/>
    </source>
</evidence>
<reference evidence="1 2" key="1">
    <citation type="submission" date="2019-07" db="EMBL/GenBank/DDBJ databases">
        <title>R&amp;d 2014.</title>
        <authorList>
            <person name="Klenk H.-P."/>
        </authorList>
    </citation>
    <scope>NUCLEOTIDE SEQUENCE [LARGE SCALE GENOMIC DNA]</scope>
    <source>
        <strain evidence="1 2">DSM 43194</strain>
    </source>
</reference>
<comment type="caution">
    <text evidence="1">The sequence shown here is derived from an EMBL/GenBank/DDBJ whole genome shotgun (WGS) entry which is preliminary data.</text>
</comment>
<dbReference type="AlphaFoldDB" id="A0A660C5T8"/>
<dbReference type="GO" id="GO:0016857">
    <property type="term" value="F:racemase and epimerase activity, acting on carbohydrates and derivatives"/>
    <property type="evidence" value="ECO:0007669"/>
    <property type="project" value="InterPro"/>
</dbReference>
<organism evidence="1 2">
    <name type="scientific">Prauserella rugosa</name>
    <dbReference type="NCBI Taxonomy" id="43354"/>
    <lineage>
        <taxon>Bacteria</taxon>
        <taxon>Bacillati</taxon>
        <taxon>Actinomycetota</taxon>
        <taxon>Actinomycetes</taxon>
        <taxon>Pseudonocardiales</taxon>
        <taxon>Pseudonocardiaceae</taxon>
        <taxon>Prauserella</taxon>
    </lineage>
</organism>
<dbReference type="OrthoDB" id="9799608at2"/>
<dbReference type="GO" id="GO:0019301">
    <property type="term" value="P:rhamnose catabolic process"/>
    <property type="evidence" value="ECO:0007669"/>
    <property type="project" value="TreeGrafter"/>
</dbReference>
<accession>A0A660C5T8</accession>
<protein>
    <submittedName>
        <fullName evidence="1">L-rhamnose mutarotase</fullName>
    </submittedName>
</protein>
<dbReference type="InterPro" id="IPR008000">
    <property type="entry name" value="Rham/fucose_mutarotase"/>
</dbReference>